<sequence length="1330" mass="141571">MCANVPSAAPQSASASGQGGRQGVMDGEGTAAEQPPDDRNSSQTTEHLGHMTLQHANSADMPDGLSAEMGLSTAELEETAAAVLAAQQTTLSDEQQGGQIIDTSKAGQLSTSPFGSSFHSAMTGSLPNVISPTGETNLSAIADPATDGHSLSASHHSKKLQPERHMWSKDETQALVDGCNAHGVGNWKAILSDPKFSGRFAGRSAGDLKDRFRTYFPDAYHDMYPNAKTHTSKAVRSKAADGTSIFEKGKTKERRPFSAAEDEVLKRGYAQHGSHWATIARDAVFEGRRKSTDLRDRFRNAFPELYEQAGYKPRSKSGKKDRRPSHGALHSDSSMSMSISAALEQANGDGSDAMRATRVAPPPSDTSATSHSQCASGDVSHSELETSEGEMSDAWERPAGEPVLARRLMDQHRAQQEQHRQQEEQRAAVSRSSSFNDGSSRLGSGLRSVSRDNGALQVQQRQHAANPSAPSSSSSSSASGMNPNVQSSRPDGGLRRTQSSKRANPKISHFEGMPSSTALQQQQRTHQHHHQQRLIQEQKYPQPIPHYFGTRSQDPNTAQIHPSSSEVSASRPPLEHSLSSGHAPQYAWQGESKGQPSASSSSLDDMDLDQLNALLGQPSSSATHSSNERFTGPQGDAMDVDAPTIASSTAAAPASTISDASANSTGSDLSSLLTSADLMQLAASSGSSTLGTSPSKNGFSIESFQDLLDPVLPPSTSLSEWAASAASWQPVSSSSINSGTASAPSQTEHSAWAGDLLHRGSGNMSIDTTMHQHQQLQQSYMTQAQGGAANDPATLHAQFEDQRQQQFGPPSMRSSLEADFQRTDTQQTATDNGLRTHRFHASVAAPHSVAQSVTSTPSVQELVNRSASSRHSGQQANAAAIVQHQLPFLPADLTSSHAMQSPYRINPYYPADDLSLTSLGSQTLFPSLVGEAPGHRRRRSTDTLRQNFSYAQLAVAFEPTPFDLPGYTPQQQSDEGIEEEPESESADFDESSGSVRRPFHGQSASFSGTWDRNVTIQPRATRQHASADEGTVEDSFGGRHLSAFEIAAAFAAQHGNTTAFDSAAEADASSIGPYAESLPDLGHPSSSSTFDEISPFGLPQTSYDDLDLPSFLGRSPALNHAVAPHARDAATGDSSDAPSQWVQNHGLGGPSSGVLQSGRAASESQMDIESNRHGSWQKAWSDVGDAASADPSAFQRTLATQEGARDRVAAHFADLDRFDNSSQRWLADRPDASLLRSISTDGHPGPITSTASEAVLPSMYTAGDLDRLEHLYLEGLHPVSSSTSQGPARMPGNWSSEWSSPSANFSNSDAQTDHANGGANSSTRASHNGR</sequence>
<reference evidence="5 6" key="1">
    <citation type="submission" date="2014-09" db="EMBL/GenBank/DDBJ databases">
        <authorList>
            <person name="Magalhaes I.L.F."/>
            <person name="Oliveira U."/>
            <person name="Santos F.R."/>
            <person name="Vidigal T.H.D.A."/>
            <person name="Brescovit A.D."/>
            <person name="Santos A.J."/>
        </authorList>
    </citation>
    <scope>NUCLEOTIDE SEQUENCE [LARGE SCALE GENOMIC DNA]</scope>
</reference>
<feature type="domain" description="Myb-like" evidence="3">
    <location>
        <begin position="249"/>
        <end position="302"/>
    </location>
</feature>
<dbReference type="Gene3D" id="1.10.10.60">
    <property type="entry name" value="Homeodomain-like"/>
    <property type="match status" value="1"/>
</dbReference>
<feature type="region of interest" description="Disordered" evidence="2">
    <location>
        <begin position="960"/>
        <end position="1012"/>
    </location>
</feature>
<feature type="compositionally biased region" description="Low complexity" evidence="2">
    <location>
        <begin position="427"/>
        <end position="448"/>
    </location>
</feature>
<dbReference type="InterPro" id="IPR052450">
    <property type="entry name" value="TRBD-Containing_Protein"/>
</dbReference>
<dbReference type="InterPro" id="IPR001005">
    <property type="entry name" value="SANT/Myb"/>
</dbReference>
<dbReference type="CDD" id="cd11660">
    <property type="entry name" value="SANT_TRF"/>
    <property type="match status" value="2"/>
</dbReference>
<feature type="region of interest" description="Disordered" evidence="2">
    <location>
        <begin position="616"/>
        <end position="641"/>
    </location>
</feature>
<proteinExistence type="predicted"/>
<feature type="compositionally biased region" description="Polar residues" evidence="2">
    <location>
        <begin position="1132"/>
        <end position="1143"/>
    </location>
</feature>
<feature type="compositionally biased region" description="Polar residues" evidence="2">
    <location>
        <begin position="480"/>
        <end position="489"/>
    </location>
</feature>
<protein>
    <submittedName>
        <fullName evidence="5">Meiotically up-regulated gene 152 protein</fullName>
    </submittedName>
</protein>
<dbReference type="PANTHER" id="PTHR46734">
    <property type="entry name" value="TELOMERIC REPEAT-BINDING FACTOR 1 TERF1"/>
    <property type="match status" value="1"/>
</dbReference>
<dbReference type="Proteomes" id="UP000054845">
    <property type="component" value="Unassembled WGS sequence"/>
</dbReference>
<dbReference type="Pfam" id="PF00249">
    <property type="entry name" value="Myb_DNA-binding"/>
    <property type="match status" value="2"/>
</dbReference>
<feature type="compositionally biased region" description="Polar residues" evidence="2">
    <location>
        <begin position="456"/>
        <end position="465"/>
    </location>
</feature>
<evidence type="ECO:0000256" key="1">
    <source>
        <dbReference type="ARBA" id="ARBA00023242"/>
    </source>
</evidence>
<dbReference type="PROSITE" id="PS51294">
    <property type="entry name" value="HTH_MYB"/>
    <property type="match status" value="1"/>
</dbReference>
<feature type="region of interest" description="Disordered" evidence="2">
    <location>
        <begin position="1"/>
        <end position="44"/>
    </location>
</feature>
<feature type="compositionally biased region" description="Polar residues" evidence="2">
    <location>
        <begin position="550"/>
        <end position="568"/>
    </location>
</feature>
<feature type="region of interest" description="Disordered" evidence="2">
    <location>
        <begin position="770"/>
        <end position="790"/>
    </location>
</feature>
<evidence type="ECO:0000259" key="3">
    <source>
        <dbReference type="PROSITE" id="PS50090"/>
    </source>
</evidence>
<feature type="compositionally biased region" description="Polar residues" evidence="2">
    <location>
        <begin position="1002"/>
        <end position="1012"/>
    </location>
</feature>
<evidence type="ECO:0000256" key="2">
    <source>
        <dbReference type="SAM" id="MobiDB-lite"/>
    </source>
</evidence>
<evidence type="ECO:0000259" key="4">
    <source>
        <dbReference type="PROSITE" id="PS51294"/>
    </source>
</evidence>
<dbReference type="EMBL" id="CCYA01000269">
    <property type="protein sequence ID" value="CEH18062.1"/>
    <property type="molecule type" value="Genomic_DNA"/>
</dbReference>
<feature type="region of interest" description="Disordered" evidence="2">
    <location>
        <begin position="1123"/>
        <end position="1170"/>
    </location>
</feature>
<feature type="compositionally biased region" description="Basic and acidic residues" evidence="2">
    <location>
        <begin position="407"/>
        <end position="426"/>
    </location>
</feature>
<feature type="compositionally biased region" description="Polar residues" evidence="2">
    <location>
        <begin position="365"/>
        <end position="375"/>
    </location>
</feature>
<dbReference type="OrthoDB" id="608866at2759"/>
<feature type="compositionally biased region" description="Polar residues" evidence="2">
    <location>
        <begin position="617"/>
        <end position="629"/>
    </location>
</feature>
<feature type="domain" description="Myb-like" evidence="3">
    <location>
        <begin position="159"/>
        <end position="216"/>
    </location>
</feature>
<feature type="compositionally biased region" description="Low complexity" evidence="2">
    <location>
        <begin position="331"/>
        <end position="340"/>
    </location>
</feature>
<feature type="region of interest" description="Disordered" evidence="2">
    <location>
        <begin position="1075"/>
        <end position="1096"/>
    </location>
</feature>
<dbReference type="Gene3D" id="1.10.246.220">
    <property type="match status" value="1"/>
</dbReference>
<feature type="compositionally biased region" description="Low complexity" evidence="2">
    <location>
        <begin position="1"/>
        <end position="16"/>
    </location>
</feature>
<feature type="compositionally biased region" description="Acidic residues" evidence="2">
    <location>
        <begin position="975"/>
        <end position="990"/>
    </location>
</feature>
<dbReference type="STRING" id="401625.A0A0P1BNP7"/>
<accession>A0A0P1BNP7</accession>
<dbReference type="PROSITE" id="PS50090">
    <property type="entry name" value="MYB_LIKE"/>
    <property type="match status" value="2"/>
</dbReference>
<dbReference type="PANTHER" id="PTHR46734:SF1">
    <property type="entry name" value="TELOMERIC REPEAT-BINDING FACTOR 1"/>
    <property type="match status" value="1"/>
</dbReference>
<evidence type="ECO:0000313" key="5">
    <source>
        <dbReference type="EMBL" id="CEH18062.1"/>
    </source>
</evidence>
<feature type="compositionally biased region" description="Low complexity" evidence="2">
    <location>
        <begin position="467"/>
        <end position="479"/>
    </location>
</feature>
<evidence type="ECO:0000313" key="6">
    <source>
        <dbReference type="Proteomes" id="UP000054845"/>
    </source>
</evidence>
<feature type="region of interest" description="Disordered" evidence="2">
    <location>
        <begin position="305"/>
        <end position="604"/>
    </location>
</feature>
<name>A0A0P1BNP7_9BASI</name>
<feature type="compositionally biased region" description="Polar residues" evidence="2">
    <location>
        <begin position="770"/>
        <end position="785"/>
    </location>
</feature>
<feature type="domain" description="HTH myb-type" evidence="4">
    <location>
        <begin position="249"/>
        <end position="306"/>
    </location>
</feature>
<organism evidence="5 6">
    <name type="scientific">Ceraceosorus bombacis</name>
    <dbReference type="NCBI Taxonomy" id="401625"/>
    <lineage>
        <taxon>Eukaryota</taxon>
        <taxon>Fungi</taxon>
        <taxon>Dikarya</taxon>
        <taxon>Basidiomycota</taxon>
        <taxon>Ustilaginomycotina</taxon>
        <taxon>Exobasidiomycetes</taxon>
        <taxon>Ceraceosorales</taxon>
        <taxon>Ceraceosoraceae</taxon>
        <taxon>Ceraceosorus</taxon>
    </lineage>
</organism>
<dbReference type="InterPro" id="IPR017930">
    <property type="entry name" value="Myb_dom"/>
</dbReference>
<feature type="compositionally biased region" description="Basic residues" evidence="2">
    <location>
        <begin position="313"/>
        <end position="325"/>
    </location>
</feature>
<dbReference type="SUPFAM" id="SSF46689">
    <property type="entry name" value="Homeodomain-like"/>
    <property type="match status" value="2"/>
</dbReference>
<feature type="region of interest" description="Disordered" evidence="2">
    <location>
        <begin position="1278"/>
        <end position="1330"/>
    </location>
</feature>
<dbReference type="InterPro" id="IPR009057">
    <property type="entry name" value="Homeodomain-like_sf"/>
</dbReference>
<feature type="compositionally biased region" description="Polar residues" evidence="2">
    <location>
        <begin position="1293"/>
        <end position="1330"/>
    </location>
</feature>
<feature type="region of interest" description="Disordered" evidence="2">
    <location>
        <begin position="140"/>
        <end position="163"/>
    </location>
</feature>
<keyword evidence="1" id="KW-0539">Nucleus</keyword>
<dbReference type="SMART" id="SM00717">
    <property type="entry name" value="SANT"/>
    <property type="match status" value="2"/>
</dbReference>
<keyword evidence="6" id="KW-1185">Reference proteome</keyword>